<feature type="signal peptide" evidence="1">
    <location>
        <begin position="1"/>
        <end position="19"/>
    </location>
</feature>
<accession>A0A2T0XG59</accession>
<dbReference type="EMBL" id="PVTV01000013">
    <property type="protein sequence ID" value="PRY97902.1"/>
    <property type="molecule type" value="Genomic_DNA"/>
</dbReference>
<feature type="chain" id="PRO_5015516763" evidence="1">
    <location>
        <begin position="20"/>
        <end position="141"/>
    </location>
</feature>
<evidence type="ECO:0000256" key="1">
    <source>
        <dbReference type="SAM" id="SignalP"/>
    </source>
</evidence>
<dbReference type="AlphaFoldDB" id="A0A2T0XG59"/>
<sequence length="141" mass="15790">MLKKSILALPFLLPILCNAAPNPYDGEWDMSIVCETVRPHPSGHHEVAFHQAKIVDGKGEFTERGNIGPNQLSVEFEGGEVHLKIFAYKYDKPAWFSQLNERGQVAEHESFHFFGKLWPGGRDTGVVSNCVIDGVNLSRRN</sequence>
<keyword evidence="3" id="KW-1185">Reference proteome</keyword>
<dbReference type="RefSeq" id="WP_106227482.1">
    <property type="nucleotide sequence ID" value="NZ_PVTV01000013.1"/>
</dbReference>
<organism evidence="2 3">
    <name type="scientific">Jezberella montanilacus</name>
    <dbReference type="NCBI Taxonomy" id="323426"/>
    <lineage>
        <taxon>Bacteria</taxon>
        <taxon>Pseudomonadati</taxon>
        <taxon>Pseudomonadota</taxon>
        <taxon>Betaproteobacteria</taxon>
        <taxon>Burkholderiales</taxon>
        <taxon>Alcaligenaceae</taxon>
        <taxon>Jezberella</taxon>
    </lineage>
</organism>
<proteinExistence type="predicted"/>
<protein>
    <submittedName>
        <fullName evidence="2">Uncharacterized protein</fullName>
    </submittedName>
</protein>
<evidence type="ECO:0000313" key="3">
    <source>
        <dbReference type="Proteomes" id="UP000238308"/>
    </source>
</evidence>
<gene>
    <name evidence="2" type="ORF">BCM14_1613</name>
</gene>
<comment type="caution">
    <text evidence="2">The sequence shown here is derived from an EMBL/GenBank/DDBJ whole genome shotgun (WGS) entry which is preliminary data.</text>
</comment>
<reference evidence="2 3" key="1">
    <citation type="submission" date="2018-03" db="EMBL/GenBank/DDBJ databases">
        <title>Genomic Encyclopedia of Type Strains, Phase III (KMG-III): the genomes of soil and plant-associated and newly described type strains.</title>
        <authorList>
            <person name="Whitman W."/>
        </authorList>
    </citation>
    <scope>NUCLEOTIDE SEQUENCE [LARGE SCALE GENOMIC DNA]</scope>
    <source>
        <strain evidence="2 3">MWH-P2sevCIIIb</strain>
    </source>
</reference>
<name>A0A2T0XG59_9BURK</name>
<evidence type="ECO:0000313" key="2">
    <source>
        <dbReference type="EMBL" id="PRY97902.1"/>
    </source>
</evidence>
<keyword evidence="1" id="KW-0732">Signal</keyword>
<dbReference type="Proteomes" id="UP000238308">
    <property type="component" value="Unassembled WGS sequence"/>
</dbReference>